<accession>A0AAU9C9S8</accession>
<evidence type="ECO:0000313" key="1">
    <source>
        <dbReference type="EMBL" id="BCX81244.1"/>
    </source>
</evidence>
<dbReference type="PANTHER" id="PTHR37560:SF1">
    <property type="entry name" value="UPF0210 PROTEIN MJ1665"/>
    <property type="match status" value="1"/>
</dbReference>
<organism evidence="1 2">
    <name type="scientific">Methylomarinovum caldicuralii</name>
    <dbReference type="NCBI Taxonomy" id="438856"/>
    <lineage>
        <taxon>Bacteria</taxon>
        <taxon>Pseudomonadati</taxon>
        <taxon>Pseudomonadota</taxon>
        <taxon>Gammaproteobacteria</taxon>
        <taxon>Methylococcales</taxon>
        <taxon>Methylothermaceae</taxon>
        <taxon>Methylomarinovum</taxon>
    </lineage>
</organism>
<dbReference type="KEGG" id="mcau:MIT9_P0822"/>
<dbReference type="NCBIfam" id="NF003700">
    <property type="entry name" value="PRK05313.1"/>
    <property type="match status" value="1"/>
</dbReference>
<dbReference type="AlphaFoldDB" id="A0AAU9C9S8"/>
<dbReference type="Proteomes" id="UP001321825">
    <property type="component" value="Chromosome"/>
</dbReference>
<reference evidence="2" key="1">
    <citation type="journal article" date="2024" name="Int. J. Syst. Evol. Microbiol.">
        <title>Methylomarinovum tepidoasis sp. nov., a moderately thermophilic methanotroph of the family Methylothermaceae isolated from a deep-sea hydrothermal field.</title>
        <authorList>
            <person name="Hirayama H."/>
            <person name="Takaki Y."/>
            <person name="Abe M."/>
            <person name="Miyazaki M."/>
            <person name="Uematsu K."/>
            <person name="Matsui Y."/>
            <person name="Takai K."/>
        </authorList>
    </citation>
    <scope>NUCLEOTIDE SEQUENCE [LARGE SCALE GENOMIC DNA]</scope>
    <source>
        <strain evidence="2">IT-9</strain>
    </source>
</reference>
<sequence length="455" mass="47096">MMRIEDILMTLRMFQDENCDVRTVTLGVNLMDCADPDLAACCGKVRDKIHRLAGRLVTEGRAVSDRYGIPIVNYRIAVTPVAWWAAGHDHDGLVRIARTLDQAAADSGVDFIGGFSALVEKGETEADRRLIAALPEALGDTLRVCGSVNVASSRAGINMDAILAVSRSLLELARRTAEADGFGCAKLVVFANVPDDNPFMAGSLHGAGEPECVINVGVSGPGVVKRAVERLRAHTAHPDLGEIAEEIKHTAFRVTRIGELIGTALAQRLGVPFGIVDLSLAPTPKIGDSVGEILQAMGIENIGAAGSTAALALLTDAVKKGGAFASSSVGGLSGAFIPVSEDTVLAQAAAAGHLAIEKLEAMTAICSVGLDMVCIPGDTAAETLAGIIADECAIGVMNHKTTACRLIPVPGKGPGEVAVFGGLFGEAPVMPVRAGGEGFIRLGGRIPAPIHALRN</sequence>
<dbReference type="SUPFAM" id="SSF51998">
    <property type="entry name" value="PFL-like glycyl radical enzymes"/>
    <property type="match status" value="1"/>
</dbReference>
<dbReference type="CDD" id="cd08025">
    <property type="entry name" value="RNR_PFL_like_DUF711"/>
    <property type="match status" value="1"/>
</dbReference>
<dbReference type="RefSeq" id="WP_317706177.1">
    <property type="nucleotide sequence ID" value="NZ_AP024714.1"/>
</dbReference>
<dbReference type="Gene3D" id="3.20.70.20">
    <property type="match status" value="1"/>
</dbReference>
<keyword evidence="2" id="KW-1185">Reference proteome</keyword>
<name>A0AAU9C9S8_9GAMM</name>
<gene>
    <name evidence="1" type="ORF">MIT9_P0822</name>
</gene>
<evidence type="ECO:0000313" key="2">
    <source>
        <dbReference type="Proteomes" id="UP001321825"/>
    </source>
</evidence>
<dbReference type="PANTHER" id="PTHR37560">
    <property type="entry name" value="UPF0210 PROTEIN SPR0218"/>
    <property type="match status" value="1"/>
</dbReference>
<dbReference type="InterPro" id="IPR007841">
    <property type="entry name" value="UPF0210"/>
</dbReference>
<protein>
    <submittedName>
        <fullName evidence="1">Uncharacterized protein</fullName>
    </submittedName>
</protein>
<dbReference type="Pfam" id="PF05167">
    <property type="entry name" value="DUF711"/>
    <property type="match status" value="1"/>
</dbReference>
<proteinExistence type="predicted"/>
<dbReference type="EMBL" id="AP024714">
    <property type="protein sequence ID" value="BCX81244.1"/>
    <property type="molecule type" value="Genomic_DNA"/>
</dbReference>